<dbReference type="InterPro" id="IPR001279">
    <property type="entry name" value="Metallo-B-lactamas"/>
</dbReference>
<evidence type="ECO:0000256" key="4">
    <source>
        <dbReference type="ARBA" id="ARBA00022833"/>
    </source>
</evidence>
<dbReference type="Proteomes" id="UP000469385">
    <property type="component" value="Unassembled WGS sequence"/>
</dbReference>
<keyword evidence="5" id="KW-0732">Signal</keyword>
<comment type="caution">
    <text evidence="7">The sequence shown here is derived from an EMBL/GenBank/DDBJ whole genome shotgun (WGS) entry which is preliminary data.</text>
</comment>
<dbReference type="PANTHER" id="PTHR42978:SF3">
    <property type="entry name" value="BLR3078 PROTEIN"/>
    <property type="match status" value="1"/>
</dbReference>
<comment type="similarity">
    <text evidence="1">Belongs to the metallo-beta-lactamase superfamily.</text>
</comment>
<reference evidence="7 8" key="1">
    <citation type="submission" date="2019-12" db="EMBL/GenBank/DDBJ databases">
        <authorList>
            <person name="Huq M.A."/>
        </authorList>
    </citation>
    <scope>NUCLEOTIDE SEQUENCE [LARGE SCALE GENOMIC DNA]</scope>
    <source>
        <strain evidence="7 8">MAH-25</strain>
    </source>
</reference>
<evidence type="ECO:0000256" key="2">
    <source>
        <dbReference type="ARBA" id="ARBA00022723"/>
    </source>
</evidence>
<evidence type="ECO:0000313" key="7">
    <source>
        <dbReference type="EMBL" id="MVQ30421.1"/>
    </source>
</evidence>
<feature type="domain" description="Metallo-beta-lactamase" evidence="6">
    <location>
        <begin position="59"/>
        <end position="253"/>
    </location>
</feature>
<proteinExistence type="inferred from homology"/>
<evidence type="ECO:0000256" key="5">
    <source>
        <dbReference type="SAM" id="SignalP"/>
    </source>
</evidence>
<evidence type="ECO:0000256" key="1">
    <source>
        <dbReference type="ARBA" id="ARBA00007749"/>
    </source>
</evidence>
<protein>
    <submittedName>
        <fullName evidence="7">MBL fold metallo-hydrolase</fullName>
    </submittedName>
</protein>
<accession>A0A6N8IU18</accession>
<dbReference type="RefSeq" id="WP_157398553.1">
    <property type="nucleotide sequence ID" value="NZ_WSEL01000006.1"/>
</dbReference>
<sequence>MQRKLLALVIAASGCGALPVAAQPAPEVTLTRLDCGNGFNDQRRFSDTFAYTEPKVPFTFSCYVIKHGDDYMVWDTGYLPGSNPNAPTVSLADQLGQLKIRPEQVKYVGISHFHADHTGQLGALPGATLLIGDREWAALTAPKPMAGANVDAFKPWISGGAKVEPQAADKDVFGDGTVTILRTPGHTPGHQALLVRLKDKGPVILVGDAAHFHENYQNNGVPSFNYDRAETLASLERLKQIEKNLKATVIIQHDPRDIGKLPAFPVAAR</sequence>
<keyword evidence="3 7" id="KW-0378">Hydrolase</keyword>
<keyword evidence="4" id="KW-0862">Zinc</keyword>
<dbReference type="PANTHER" id="PTHR42978">
    <property type="entry name" value="QUORUM-QUENCHING LACTONASE YTNP-RELATED-RELATED"/>
    <property type="match status" value="1"/>
</dbReference>
<dbReference type="SUPFAM" id="SSF56281">
    <property type="entry name" value="Metallo-hydrolase/oxidoreductase"/>
    <property type="match status" value="1"/>
</dbReference>
<dbReference type="EMBL" id="WSEL01000006">
    <property type="protein sequence ID" value="MVQ30421.1"/>
    <property type="molecule type" value="Genomic_DNA"/>
</dbReference>
<name>A0A6N8IU18_9BURK</name>
<dbReference type="GO" id="GO:0046872">
    <property type="term" value="F:metal ion binding"/>
    <property type="evidence" value="ECO:0007669"/>
    <property type="project" value="UniProtKB-KW"/>
</dbReference>
<dbReference type="Gene3D" id="3.60.15.10">
    <property type="entry name" value="Ribonuclease Z/Hydroxyacylglutathione hydrolase-like"/>
    <property type="match status" value="1"/>
</dbReference>
<evidence type="ECO:0000259" key="6">
    <source>
        <dbReference type="SMART" id="SM00849"/>
    </source>
</evidence>
<dbReference type="PROSITE" id="PS51257">
    <property type="entry name" value="PROKAR_LIPOPROTEIN"/>
    <property type="match status" value="1"/>
</dbReference>
<dbReference type="InterPro" id="IPR051013">
    <property type="entry name" value="MBL_superfamily_lactonases"/>
</dbReference>
<dbReference type="AlphaFoldDB" id="A0A6N8IU18"/>
<evidence type="ECO:0000313" key="8">
    <source>
        <dbReference type="Proteomes" id="UP000469385"/>
    </source>
</evidence>
<dbReference type="SMART" id="SM00849">
    <property type="entry name" value="Lactamase_B"/>
    <property type="match status" value="1"/>
</dbReference>
<dbReference type="InterPro" id="IPR036866">
    <property type="entry name" value="RibonucZ/Hydroxyglut_hydro"/>
</dbReference>
<evidence type="ECO:0000256" key="3">
    <source>
        <dbReference type="ARBA" id="ARBA00022801"/>
    </source>
</evidence>
<keyword evidence="8" id="KW-1185">Reference proteome</keyword>
<dbReference type="GO" id="GO:0016787">
    <property type="term" value="F:hydrolase activity"/>
    <property type="evidence" value="ECO:0007669"/>
    <property type="project" value="UniProtKB-KW"/>
</dbReference>
<gene>
    <name evidence="7" type="ORF">GON04_13250</name>
</gene>
<organism evidence="7 8">
    <name type="scientific">Ramlibacter pinisoli</name>
    <dbReference type="NCBI Taxonomy" id="2682844"/>
    <lineage>
        <taxon>Bacteria</taxon>
        <taxon>Pseudomonadati</taxon>
        <taxon>Pseudomonadota</taxon>
        <taxon>Betaproteobacteria</taxon>
        <taxon>Burkholderiales</taxon>
        <taxon>Comamonadaceae</taxon>
        <taxon>Ramlibacter</taxon>
    </lineage>
</organism>
<dbReference type="CDD" id="cd07729">
    <property type="entry name" value="AHL_lactonase_MBL-fold"/>
    <property type="match status" value="1"/>
</dbReference>
<keyword evidence="2" id="KW-0479">Metal-binding</keyword>
<feature type="signal peptide" evidence="5">
    <location>
        <begin position="1"/>
        <end position="22"/>
    </location>
</feature>
<dbReference type="Pfam" id="PF00753">
    <property type="entry name" value="Lactamase_B"/>
    <property type="match status" value="1"/>
</dbReference>
<feature type="chain" id="PRO_5026950283" evidence="5">
    <location>
        <begin position="23"/>
        <end position="269"/>
    </location>
</feature>